<evidence type="ECO:0000313" key="4">
    <source>
        <dbReference type="EMBL" id="GIG71740.1"/>
    </source>
</evidence>
<evidence type="ECO:0000313" key="5">
    <source>
        <dbReference type="Proteomes" id="UP000653674"/>
    </source>
</evidence>
<evidence type="ECO:0008006" key="6">
    <source>
        <dbReference type="Google" id="ProtNLM"/>
    </source>
</evidence>
<keyword evidence="2" id="KW-1133">Transmembrane helix</keyword>
<feature type="transmembrane region" description="Helical" evidence="2">
    <location>
        <begin position="75"/>
        <end position="95"/>
    </location>
</feature>
<accession>A0A8J3LRA7</accession>
<dbReference type="Proteomes" id="UP000653674">
    <property type="component" value="Unassembled WGS sequence"/>
</dbReference>
<organism evidence="4 5">
    <name type="scientific">Planosporangium flavigriseum</name>
    <dbReference type="NCBI Taxonomy" id="373681"/>
    <lineage>
        <taxon>Bacteria</taxon>
        <taxon>Bacillati</taxon>
        <taxon>Actinomycetota</taxon>
        <taxon>Actinomycetes</taxon>
        <taxon>Micromonosporales</taxon>
        <taxon>Micromonosporaceae</taxon>
        <taxon>Planosporangium</taxon>
    </lineage>
</organism>
<reference evidence="4" key="1">
    <citation type="submission" date="2021-01" db="EMBL/GenBank/DDBJ databases">
        <title>Whole genome shotgun sequence of Planosporangium flavigriseum NBRC 105377.</title>
        <authorList>
            <person name="Komaki H."/>
            <person name="Tamura T."/>
        </authorList>
    </citation>
    <scope>NUCLEOTIDE SEQUENCE</scope>
    <source>
        <strain evidence="4">NBRC 105377</strain>
    </source>
</reference>
<feature type="signal peptide" evidence="3">
    <location>
        <begin position="1"/>
        <end position="20"/>
    </location>
</feature>
<feature type="region of interest" description="Disordered" evidence="1">
    <location>
        <begin position="99"/>
        <end position="130"/>
    </location>
</feature>
<feature type="chain" id="PRO_5038590858" description="MYXO-CTERM domain-containing protein" evidence="3">
    <location>
        <begin position="21"/>
        <end position="130"/>
    </location>
</feature>
<sequence>MVGKRLAAAGVLVVAVAATAALWVVPHAPLPAERSLAAQLRTVQLRAMRHAQSAATTATATHVFAPTALPTAQSAPALVAVGGVLFMLVLACMAARPQRRAVPATARSPHRGRAPPSPRGHLHSARTRNH</sequence>
<dbReference type="AlphaFoldDB" id="A0A8J3LRA7"/>
<keyword evidence="5" id="KW-1185">Reference proteome</keyword>
<keyword evidence="2" id="KW-0812">Transmembrane</keyword>
<protein>
    <recommendedName>
        <fullName evidence="6">MYXO-CTERM domain-containing protein</fullName>
    </recommendedName>
</protein>
<keyword evidence="2" id="KW-0472">Membrane</keyword>
<proteinExistence type="predicted"/>
<keyword evidence="3" id="KW-0732">Signal</keyword>
<evidence type="ECO:0000256" key="1">
    <source>
        <dbReference type="SAM" id="MobiDB-lite"/>
    </source>
</evidence>
<gene>
    <name evidence="4" type="ORF">Pfl04_01440</name>
</gene>
<name>A0A8J3LRA7_9ACTN</name>
<evidence type="ECO:0000256" key="3">
    <source>
        <dbReference type="SAM" id="SignalP"/>
    </source>
</evidence>
<comment type="caution">
    <text evidence="4">The sequence shown here is derived from an EMBL/GenBank/DDBJ whole genome shotgun (WGS) entry which is preliminary data.</text>
</comment>
<dbReference type="RefSeq" id="WP_168076290.1">
    <property type="nucleotide sequence ID" value="NZ_BAAAQJ010000026.1"/>
</dbReference>
<dbReference type="EMBL" id="BONU01000001">
    <property type="protein sequence ID" value="GIG71740.1"/>
    <property type="molecule type" value="Genomic_DNA"/>
</dbReference>
<evidence type="ECO:0000256" key="2">
    <source>
        <dbReference type="SAM" id="Phobius"/>
    </source>
</evidence>
<feature type="compositionally biased region" description="Basic residues" evidence="1">
    <location>
        <begin position="120"/>
        <end position="130"/>
    </location>
</feature>